<evidence type="ECO:0000259" key="1">
    <source>
        <dbReference type="PROSITE" id="PS50879"/>
    </source>
</evidence>
<reference evidence="2 3" key="1">
    <citation type="journal article" date="2021" name="Elife">
        <title>Chloroplast acquisition without the gene transfer in kleptoplastic sea slugs, Plakobranchus ocellatus.</title>
        <authorList>
            <person name="Maeda T."/>
            <person name="Takahashi S."/>
            <person name="Yoshida T."/>
            <person name="Shimamura S."/>
            <person name="Takaki Y."/>
            <person name="Nagai Y."/>
            <person name="Toyoda A."/>
            <person name="Suzuki Y."/>
            <person name="Arimoto A."/>
            <person name="Ishii H."/>
            <person name="Satoh N."/>
            <person name="Nishiyama T."/>
            <person name="Hasebe M."/>
            <person name="Maruyama T."/>
            <person name="Minagawa J."/>
            <person name="Obokata J."/>
            <person name="Shigenobu S."/>
        </authorList>
    </citation>
    <scope>NUCLEOTIDE SEQUENCE [LARGE SCALE GENOMIC DNA]</scope>
</reference>
<dbReference type="Gene3D" id="3.30.420.10">
    <property type="entry name" value="Ribonuclease H-like superfamily/Ribonuclease H"/>
    <property type="match status" value="1"/>
</dbReference>
<dbReference type="AlphaFoldDB" id="A0AAV4EGN6"/>
<protein>
    <submittedName>
        <fullName evidence="2">Non-ltr retrotransposon cats</fullName>
    </submittedName>
</protein>
<feature type="domain" description="RNase H type-1" evidence="1">
    <location>
        <begin position="1"/>
        <end position="100"/>
    </location>
</feature>
<keyword evidence="3" id="KW-1185">Reference proteome</keyword>
<dbReference type="EMBL" id="BMAT01010738">
    <property type="protein sequence ID" value="GFR59784.1"/>
    <property type="molecule type" value="Genomic_DNA"/>
</dbReference>
<dbReference type="Pfam" id="PF00075">
    <property type="entry name" value="RNase_H"/>
    <property type="match status" value="1"/>
</dbReference>
<dbReference type="CDD" id="cd09276">
    <property type="entry name" value="Rnase_HI_RT_non_LTR"/>
    <property type="match status" value="1"/>
</dbReference>
<dbReference type="GO" id="GO:0003676">
    <property type="term" value="F:nucleic acid binding"/>
    <property type="evidence" value="ECO:0007669"/>
    <property type="project" value="InterPro"/>
</dbReference>
<dbReference type="InterPro" id="IPR002156">
    <property type="entry name" value="RNaseH_domain"/>
</dbReference>
<organism evidence="2 3">
    <name type="scientific">Elysia marginata</name>
    <dbReference type="NCBI Taxonomy" id="1093978"/>
    <lineage>
        <taxon>Eukaryota</taxon>
        <taxon>Metazoa</taxon>
        <taxon>Spiralia</taxon>
        <taxon>Lophotrochozoa</taxon>
        <taxon>Mollusca</taxon>
        <taxon>Gastropoda</taxon>
        <taxon>Heterobranchia</taxon>
        <taxon>Euthyneura</taxon>
        <taxon>Panpulmonata</taxon>
        <taxon>Sacoglossa</taxon>
        <taxon>Placobranchoidea</taxon>
        <taxon>Plakobranchidae</taxon>
        <taxon>Elysia</taxon>
    </lineage>
</organism>
<dbReference type="InterPro" id="IPR012337">
    <property type="entry name" value="RNaseH-like_sf"/>
</dbReference>
<sequence length="116" mass="12870">MSCRAELIATNAVLDWLTENSRYLVKDRDEVRICTDSQAAIKTLERGPSKQKTTIPNIIWSKLKDLSVTIKLHFTIQWVPSHCGLLGNEMADVLAKEAAAIDQAEAPIDQATSPHL</sequence>
<evidence type="ECO:0000313" key="3">
    <source>
        <dbReference type="Proteomes" id="UP000762676"/>
    </source>
</evidence>
<comment type="caution">
    <text evidence="2">The sequence shown here is derived from an EMBL/GenBank/DDBJ whole genome shotgun (WGS) entry which is preliminary data.</text>
</comment>
<dbReference type="InterPro" id="IPR036397">
    <property type="entry name" value="RNaseH_sf"/>
</dbReference>
<dbReference type="GO" id="GO:0004523">
    <property type="term" value="F:RNA-DNA hybrid ribonuclease activity"/>
    <property type="evidence" value="ECO:0007669"/>
    <property type="project" value="InterPro"/>
</dbReference>
<dbReference type="PROSITE" id="PS50879">
    <property type="entry name" value="RNASE_H_1"/>
    <property type="match status" value="1"/>
</dbReference>
<accession>A0AAV4EGN6</accession>
<dbReference type="Proteomes" id="UP000762676">
    <property type="component" value="Unassembled WGS sequence"/>
</dbReference>
<gene>
    <name evidence="2" type="ORF">ElyMa_005393000</name>
</gene>
<dbReference type="SUPFAM" id="SSF53098">
    <property type="entry name" value="Ribonuclease H-like"/>
    <property type="match status" value="1"/>
</dbReference>
<proteinExistence type="predicted"/>
<evidence type="ECO:0000313" key="2">
    <source>
        <dbReference type="EMBL" id="GFR59784.1"/>
    </source>
</evidence>
<name>A0AAV4EGN6_9GAST</name>